<keyword evidence="2" id="KW-1185">Reference proteome</keyword>
<accession>A0A151JYY8</accession>
<evidence type="ECO:0000313" key="1">
    <source>
        <dbReference type="EMBL" id="KYN41658.1"/>
    </source>
</evidence>
<gene>
    <name evidence="1" type="ORF">ALC56_03919</name>
</gene>
<dbReference type="AlphaFoldDB" id="A0A151JYY8"/>
<evidence type="ECO:0000313" key="2">
    <source>
        <dbReference type="Proteomes" id="UP000078541"/>
    </source>
</evidence>
<proteinExistence type="predicted"/>
<feature type="non-terminal residue" evidence="1">
    <location>
        <position position="1"/>
    </location>
</feature>
<dbReference type="EMBL" id="KQ981440">
    <property type="protein sequence ID" value="KYN41658.1"/>
    <property type="molecule type" value="Genomic_DNA"/>
</dbReference>
<name>A0A151JYY8_9HYME</name>
<reference evidence="1 2" key="1">
    <citation type="submission" date="2016-03" db="EMBL/GenBank/DDBJ databases">
        <title>Trachymyrmex septentrionalis WGS genome.</title>
        <authorList>
            <person name="Nygaard S."/>
            <person name="Hu H."/>
            <person name="Boomsma J."/>
            <person name="Zhang G."/>
        </authorList>
    </citation>
    <scope>NUCLEOTIDE SEQUENCE [LARGE SCALE GENOMIC DNA]</scope>
    <source>
        <strain evidence="1">Tsep2-gDNA-1</strain>
        <tissue evidence="1">Whole body</tissue>
    </source>
</reference>
<dbReference type="Proteomes" id="UP000078541">
    <property type="component" value="Unassembled WGS sequence"/>
</dbReference>
<sequence>ENGEGIEGRLDSISQVYAQRRTPVSHTYLFGPGIWVPKMPWEHSKSNVLSGG</sequence>
<protein>
    <submittedName>
        <fullName evidence="1">Uncharacterized protein</fullName>
    </submittedName>
</protein>
<organism evidence="1 2">
    <name type="scientific">Trachymyrmex septentrionalis</name>
    <dbReference type="NCBI Taxonomy" id="34720"/>
    <lineage>
        <taxon>Eukaryota</taxon>
        <taxon>Metazoa</taxon>
        <taxon>Ecdysozoa</taxon>
        <taxon>Arthropoda</taxon>
        <taxon>Hexapoda</taxon>
        <taxon>Insecta</taxon>
        <taxon>Pterygota</taxon>
        <taxon>Neoptera</taxon>
        <taxon>Endopterygota</taxon>
        <taxon>Hymenoptera</taxon>
        <taxon>Apocrita</taxon>
        <taxon>Aculeata</taxon>
        <taxon>Formicoidea</taxon>
        <taxon>Formicidae</taxon>
        <taxon>Myrmicinae</taxon>
        <taxon>Trachymyrmex</taxon>
    </lineage>
</organism>